<dbReference type="Pfam" id="PF12706">
    <property type="entry name" value="Lactamase_B_2"/>
    <property type="match status" value="1"/>
</dbReference>
<dbReference type="InterPro" id="IPR036866">
    <property type="entry name" value="RibonucZ/Hydroxyglut_hydro"/>
</dbReference>
<dbReference type="InterPro" id="IPR001279">
    <property type="entry name" value="Metallo-B-lactamas"/>
</dbReference>
<dbReference type="GO" id="GO:0016787">
    <property type="term" value="F:hydrolase activity"/>
    <property type="evidence" value="ECO:0007669"/>
    <property type="project" value="UniProtKB-KW"/>
</dbReference>
<organism evidence="3 4">
    <name type="scientific">Flavihumibacter solisilvae</name>
    <dbReference type="NCBI Taxonomy" id="1349421"/>
    <lineage>
        <taxon>Bacteria</taxon>
        <taxon>Pseudomonadati</taxon>
        <taxon>Bacteroidota</taxon>
        <taxon>Chitinophagia</taxon>
        <taxon>Chitinophagales</taxon>
        <taxon>Chitinophagaceae</taxon>
        <taxon>Flavihumibacter</taxon>
    </lineage>
</organism>
<dbReference type="Proteomes" id="UP000031408">
    <property type="component" value="Unassembled WGS sequence"/>
</dbReference>
<protein>
    <recommendedName>
        <fullName evidence="2">Metallo-beta-lactamase domain-containing protein</fullName>
    </recommendedName>
</protein>
<evidence type="ECO:0000313" key="3">
    <source>
        <dbReference type="EMBL" id="KIC94015.1"/>
    </source>
</evidence>
<dbReference type="PANTHER" id="PTHR43546:SF9">
    <property type="entry name" value="L-ASCORBATE-6-PHOSPHATE LACTONASE ULAG-RELATED"/>
    <property type="match status" value="1"/>
</dbReference>
<gene>
    <name evidence="3" type="ORF">OI18_13410</name>
</gene>
<dbReference type="SUPFAM" id="SSF56281">
    <property type="entry name" value="Metallo-hydrolase/oxidoreductase"/>
    <property type="match status" value="1"/>
</dbReference>
<comment type="caution">
    <text evidence="3">The sequence shown here is derived from an EMBL/GenBank/DDBJ whole genome shotgun (WGS) entry which is preliminary data.</text>
</comment>
<evidence type="ECO:0000256" key="1">
    <source>
        <dbReference type="ARBA" id="ARBA00022801"/>
    </source>
</evidence>
<dbReference type="EMBL" id="JSVC01000015">
    <property type="protein sequence ID" value="KIC94015.1"/>
    <property type="molecule type" value="Genomic_DNA"/>
</dbReference>
<keyword evidence="4" id="KW-1185">Reference proteome</keyword>
<dbReference type="InterPro" id="IPR050114">
    <property type="entry name" value="UPF0173_UPF0282_UlaG_hydrolase"/>
</dbReference>
<sequence length="259" mass="28619">MVTITHIDTACMLIDINGFRILTDPTLDNAGHLYHHGAGVFSRKTDNPSLPPSGLQPVDLVLLSHHQHMDNFDHKGREFALSVPLILSTKPAAKAIRGITGLDDWESFSINTARVPGLKITATPAQHHPWWVPGFIAGKVIGFIIEFDSQEDGVIYISGDTVYFKGIEEVGKRFKIDTAIFHLGAVQVRYLTGAGEYTMNGKDLLKSIQRLNPNKVIPVHYRGWTHFKESEATLKQILAGDPPINRKVSFLPPGVPTTI</sequence>
<dbReference type="STRING" id="1349421.OI18_13410"/>
<keyword evidence="1" id="KW-0378">Hydrolase</keyword>
<name>A0A0C1IIL8_9BACT</name>
<reference evidence="3 4" key="1">
    <citation type="submission" date="2014-11" db="EMBL/GenBank/DDBJ databases">
        <title>Genome sequence of Flavihumibacter solisilvae 3-3.</title>
        <authorList>
            <person name="Zhou G."/>
            <person name="Li M."/>
            <person name="Wang G."/>
        </authorList>
    </citation>
    <scope>NUCLEOTIDE SEQUENCE [LARGE SCALE GENOMIC DNA]</scope>
    <source>
        <strain evidence="3 4">3-3</strain>
    </source>
</reference>
<feature type="domain" description="Metallo-beta-lactamase" evidence="2">
    <location>
        <begin position="20"/>
        <end position="221"/>
    </location>
</feature>
<dbReference type="Gene3D" id="3.60.15.10">
    <property type="entry name" value="Ribonuclease Z/Hydroxyacylglutathione hydrolase-like"/>
    <property type="match status" value="1"/>
</dbReference>
<dbReference type="RefSeq" id="WP_039140531.1">
    <property type="nucleotide sequence ID" value="NZ_JSVC01000015.1"/>
</dbReference>
<accession>A0A0C1IIL8</accession>
<evidence type="ECO:0000259" key="2">
    <source>
        <dbReference type="Pfam" id="PF12706"/>
    </source>
</evidence>
<dbReference type="AlphaFoldDB" id="A0A0C1IIL8"/>
<dbReference type="OrthoDB" id="9805728at2"/>
<proteinExistence type="predicted"/>
<dbReference type="PANTHER" id="PTHR43546">
    <property type="entry name" value="UPF0173 METAL-DEPENDENT HYDROLASE MJ1163-RELATED"/>
    <property type="match status" value="1"/>
</dbReference>
<evidence type="ECO:0000313" key="4">
    <source>
        <dbReference type="Proteomes" id="UP000031408"/>
    </source>
</evidence>